<accession>A0A6P8YH95</accession>
<feature type="transmembrane region" description="Helical" evidence="5">
    <location>
        <begin position="362"/>
        <end position="382"/>
    </location>
</feature>
<proteinExistence type="predicted"/>
<dbReference type="InterPro" id="IPR013057">
    <property type="entry name" value="AA_transpt_TM"/>
</dbReference>
<evidence type="ECO:0000313" key="8">
    <source>
        <dbReference type="RefSeq" id="XP_034235936.1"/>
    </source>
</evidence>
<comment type="subcellular location">
    <subcellularLocation>
        <location evidence="1">Membrane</location>
        <topology evidence="1">Multi-pass membrane protein</topology>
    </subcellularLocation>
</comment>
<reference evidence="8 9" key="1">
    <citation type="submission" date="2025-04" db="UniProtKB">
        <authorList>
            <consortium name="RefSeq"/>
        </authorList>
    </citation>
    <scope>IDENTIFICATION</scope>
    <source>
        <tissue evidence="8 9">Total insect</tissue>
    </source>
</reference>
<feature type="transmembrane region" description="Helical" evidence="5">
    <location>
        <begin position="48"/>
        <end position="70"/>
    </location>
</feature>
<evidence type="ECO:0000313" key="9">
    <source>
        <dbReference type="RefSeq" id="XP_034235937.1"/>
    </source>
</evidence>
<feature type="transmembrane region" description="Helical" evidence="5">
    <location>
        <begin position="202"/>
        <end position="224"/>
    </location>
</feature>
<dbReference type="RefSeq" id="XP_034235938.1">
    <property type="nucleotide sequence ID" value="XM_034380047.1"/>
</dbReference>
<dbReference type="GO" id="GO:0015179">
    <property type="term" value="F:L-amino acid transmembrane transporter activity"/>
    <property type="evidence" value="ECO:0007669"/>
    <property type="project" value="TreeGrafter"/>
</dbReference>
<dbReference type="RefSeq" id="XP_034235936.1">
    <property type="nucleotide sequence ID" value="XM_034380045.1"/>
</dbReference>
<feature type="transmembrane region" description="Helical" evidence="5">
    <location>
        <begin position="179"/>
        <end position="195"/>
    </location>
</feature>
<dbReference type="Proteomes" id="UP000515158">
    <property type="component" value="Unplaced"/>
</dbReference>
<name>A0A6P8YH95_THRPL</name>
<evidence type="ECO:0000259" key="6">
    <source>
        <dbReference type="Pfam" id="PF01490"/>
    </source>
</evidence>
<keyword evidence="2 5" id="KW-0812">Transmembrane</keyword>
<dbReference type="Pfam" id="PF01490">
    <property type="entry name" value="Aa_trans"/>
    <property type="match status" value="1"/>
</dbReference>
<dbReference type="PANTHER" id="PTHR22950">
    <property type="entry name" value="AMINO ACID TRANSPORTER"/>
    <property type="match status" value="1"/>
</dbReference>
<evidence type="ECO:0000256" key="4">
    <source>
        <dbReference type="ARBA" id="ARBA00023136"/>
    </source>
</evidence>
<feature type="transmembrane region" description="Helical" evidence="5">
    <location>
        <begin position="433"/>
        <end position="458"/>
    </location>
</feature>
<evidence type="ECO:0000313" key="11">
    <source>
        <dbReference type="RefSeq" id="XP_034235939.1"/>
    </source>
</evidence>
<evidence type="ECO:0000256" key="2">
    <source>
        <dbReference type="ARBA" id="ARBA00022692"/>
    </source>
</evidence>
<evidence type="ECO:0000256" key="3">
    <source>
        <dbReference type="ARBA" id="ARBA00022989"/>
    </source>
</evidence>
<keyword evidence="7" id="KW-1185">Reference proteome</keyword>
<evidence type="ECO:0000313" key="10">
    <source>
        <dbReference type="RefSeq" id="XP_034235938.1"/>
    </source>
</evidence>
<protein>
    <submittedName>
        <fullName evidence="8 9">Proton-coupled amino acid transporter-like protein pathetic</fullName>
    </submittedName>
</protein>
<feature type="transmembrane region" description="Helical" evidence="5">
    <location>
        <begin position="139"/>
        <end position="159"/>
    </location>
</feature>
<gene>
    <name evidence="8 9 10 11" type="primary">LOC117642154</name>
</gene>
<dbReference type="OrthoDB" id="1684102at2759"/>
<keyword evidence="3 5" id="KW-1133">Transmembrane helix</keyword>
<sequence>MKTKPDKAAEAPAIPLPVLQKSTATLVSQDDLYDPFSQRPETLQYSDFGAWAHMVKAGMGTGIMAMPMAFRYGGVVVGLLGTPLVGLICGHCVLLLVATAQHLYVRARVPAMTMDEVAYYAFLCGPHCLRRCAPAARMFVQGALFLTYFFVGISYTIFIGEAIQQLVEQWTGEAVLDRRVYIAVLAVVLVPLCQIRQMRTLVPFSVAANVCIVVGFAITMYYLLDRPPDMNRVDIGPTLLGLPIFFSTSIYSMEGIGTVMPVENTMRNPGHLGGWKGLASRAVAFIVVLFTAIGLLGYMRFGLDVKGSIVLNLDPTAVPAQVVKALLALAIVCTFPLQFYILLEQLTPVINAKVTAPNLRNWAQVGTRVFLVAASLLVAVSFNSLELVIALMGAVLFSTLGLLIPAGAHLIAELGQKADAKVSGTQRSSAWSTLTLVKDGFLVGLSLLTTCAGVYSALTPA</sequence>
<dbReference type="RefSeq" id="XP_034235937.1">
    <property type="nucleotide sequence ID" value="XM_034380046.1"/>
</dbReference>
<feature type="transmembrane region" description="Helical" evidence="5">
    <location>
        <begin position="282"/>
        <end position="301"/>
    </location>
</feature>
<dbReference type="GO" id="GO:0005774">
    <property type="term" value="C:vacuolar membrane"/>
    <property type="evidence" value="ECO:0007669"/>
    <property type="project" value="TreeGrafter"/>
</dbReference>
<feature type="transmembrane region" description="Helical" evidence="5">
    <location>
        <begin position="388"/>
        <end position="412"/>
    </location>
</feature>
<feature type="transmembrane region" description="Helical" evidence="5">
    <location>
        <begin position="321"/>
        <end position="342"/>
    </location>
</feature>
<keyword evidence="4 5" id="KW-0472">Membrane</keyword>
<dbReference type="PANTHER" id="PTHR22950:SF494">
    <property type="entry name" value="GH04538P"/>
    <property type="match status" value="1"/>
</dbReference>
<dbReference type="AlphaFoldDB" id="A0A6P8YH95"/>
<dbReference type="RefSeq" id="XP_034235939.1">
    <property type="nucleotide sequence ID" value="XM_034380048.1"/>
</dbReference>
<organism evidence="8">
    <name type="scientific">Thrips palmi</name>
    <name type="common">Melon thrips</name>
    <dbReference type="NCBI Taxonomy" id="161013"/>
    <lineage>
        <taxon>Eukaryota</taxon>
        <taxon>Metazoa</taxon>
        <taxon>Ecdysozoa</taxon>
        <taxon>Arthropoda</taxon>
        <taxon>Hexapoda</taxon>
        <taxon>Insecta</taxon>
        <taxon>Pterygota</taxon>
        <taxon>Neoptera</taxon>
        <taxon>Paraneoptera</taxon>
        <taxon>Thysanoptera</taxon>
        <taxon>Terebrantia</taxon>
        <taxon>Thripoidea</taxon>
        <taxon>Thripidae</taxon>
        <taxon>Thrips</taxon>
    </lineage>
</organism>
<feature type="transmembrane region" description="Helical" evidence="5">
    <location>
        <begin position="76"/>
        <end position="98"/>
    </location>
</feature>
<evidence type="ECO:0000256" key="5">
    <source>
        <dbReference type="SAM" id="Phobius"/>
    </source>
</evidence>
<evidence type="ECO:0000313" key="7">
    <source>
        <dbReference type="Proteomes" id="UP000515158"/>
    </source>
</evidence>
<evidence type="ECO:0000256" key="1">
    <source>
        <dbReference type="ARBA" id="ARBA00004141"/>
    </source>
</evidence>
<feature type="transmembrane region" description="Helical" evidence="5">
    <location>
        <begin position="244"/>
        <end position="262"/>
    </location>
</feature>
<dbReference type="KEGG" id="tpal:117642154"/>
<dbReference type="GeneID" id="117642154"/>
<feature type="domain" description="Amino acid transporter transmembrane" evidence="6">
    <location>
        <begin position="49"/>
        <end position="412"/>
    </location>
</feature>